<feature type="region of interest" description="Disordered" evidence="1">
    <location>
        <begin position="34"/>
        <end position="136"/>
    </location>
</feature>
<comment type="caution">
    <text evidence="2">The sequence shown here is derived from an EMBL/GenBank/DDBJ whole genome shotgun (WGS) entry which is preliminary data.</text>
</comment>
<organism evidence="2 3">
    <name type="scientific">Rhizoctonia solani</name>
    <dbReference type="NCBI Taxonomy" id="456999"/>
    <lineage>
        <taxon>Eukaryota</taxon>
        <taxon>Fungi</taxon>
        <taxon>Dikarya</taxon>
        <taxon>Basidiomycota</taxon>
        <taxon>Agaricomycotina</taxon>
        <taxon>Agaricomycetes</taxon>
        <taxon>Cantharellales</taxon>
        <taxon>Ceratobasidiaceae</taxon>
        <taxon>Rhizoctonia</taxon>
    </lineage>
</organism>
<sequence>MTIDPSSKISIEKGYLDGAQRVRGGSGASWCCCCNDGESSDHPTIEPQPYDERIYEHQQASISQPSQQIQPDLAPQAQETSPRETDTQPGSSQPHSASPLNQPESGDEPPRVPGEGPSVDDTTRGGEIPLPPFMRD</sequence>
<evidence type="ECO:0000256" key="1">
    <source>
        <dbReference type="SAM" id="MobiDB-lite"/>
    </source>
</evidence>
<reference evidence="2" key="1">
    <citation type="submission" date="2020-09" db="EMBL/GenBank/DDBJ databases">
        <title>Comparative genome analyses of four rice-infecting Rhizoctonia solani isolates reveal extensive enrichment of homogalacturonan modification genes.</title>
        <authorList>
            <person name="Lee D.-Y."/>
            <person name="Jeon J."/>
            <person name="Kim K.-T."/>
            <person name="Cheong K."/>
            <person name="Song H."/>
            <person name="Choi G."/>
            <person name="Ko J."/>
            <person name="Opiyo S.O."/>
            <person name="Zuo S."/>
            <person name="Madhav S."/>
            <person name="Lee Y.-H."/>
            <person name="Wang G.-L."/>
        </authorList>
    </citation>
    <scope>NUCLEOTIDE SEQUENCE</scope>
    <source>
        <strain evidence="2">AG1-IA YN-7</strain>
    </source>
</reference>
<evidence type="ECO:0000313" key="2">
    <source>
        <dbReference type="EMBL" id="KAF8671154.1"/>
    </source>
</evidence>
<feature type="compositionally biased region" description="Low complexity" evidence="1">
    <location>
        <begin position="58"/>
        <end position="71"/>
    </location>
</feature>
<dbReference type="EMBL" id="JACYCC010000220">
    <property type="protein sequence ID" value="KAF8671154.1"/>
    <property type="molecule type" value="Genomic_DNA"/>
</dbReference>
<name>A0A8H7LFN6_9AGAM</name>
<protein>
    <submittedName>
        <fullName evidence="2">Uncharacterized protein</fullName>
    </submittedName>
</protein>
<feature type="compositionally biased region" description="Polar residues" evidence="1">
    <location>
        <begin position="87"/>
        <end position="104"/>
    </location>
</feature>
<feature type="compositionally biased region" description="Basic and acidic residues" evidence="1">
    <location>
        <begin position="39"/>
        <end position="56"/>
    </location>
</feature>
<evidence type="ECO:0000313" key="3">
    <source>
        <dbReference type="Proteomes" id="UP000650582"/>
    </source>
</evidence>
<dbReference type="Proteomes" id="UP000650582">
    <property type="component" value="Unassembled WGS sequence"/>
</dbReference>
<gene>
    <name evidence="2" type="ORF">RHS04_08481</name>
</gene>
<proteinExistence type="predicted"/>
<accession>A0A8H7LFN6</accession>
<dbReference type="AlphaFoldDB" id="A0A8H7LFN6"/>